<reference evidence="1 2" key="1">
    <citation type="submission" date="2021-02" db="EMBL/GenBank/DDBJ databases">
        <title>Plant Genome Project.</title>
        <authorList>
            <person name="Zhang R.-G."/>
        </authorList>
    </citation>
    <scope>NUCLEOTIDE SEQUENCE [LARGE SCALE GENOMIC DNA]</scope>
    <source>
        <tissue evidence="1">Leaves</tissue>
    </source>
</reference>
<evidence type="ECO:0000313" key="1">
    <source>
        <dbReference type="EMBL" id="KAH7573827.1"/>
    </source>
</evidence>
<dbReference type="Proteomes" id="UP000827721">
    <property type="component" value="Unassembled WGS sequence"/>
</dbReference>
<name>A0ABQ8IB20_9ROSI</name>
<gene>
    <name evidence="1" type="ORF">JRO89_XS03G0212200</name>
</gene>
<dbReference type="PANTHER" id="PTHR11439:SF461">
    <property type="entry name" value="OS10G0432200 PROTEIN"/>
    <property type="match status" value="1"/>
</dbReference>
<proteinExistence type="predicted"/>
<dbReference type="PANTHER" id="PTHR11439">
    <property type="entry name" value="GAG-POL-RELATED RETROTRANSPOSON"/>
    <property type="match status" value="1"/>
</dbReference>
<sequence length="107" mass="12055">MMSSRECRHLDILGFDGVTASFVFLHVLLLCEVSQLTAISHAVGMVSKFMDAPRSVHYAAVIRILRYVKGTLYHGLHYSSRSSLELHDYSDADWAGDPTDRLKERKG</sequence>
<organism evidence="1 2">
    <name type="scientific">Xanthoceras sorbifolium</name>
    <dbReference type="NCBI Taxonomy" id="99658"/>
    <lineage>
        <taxon>Eukaryota</taxon>
        <taxon>Viridiplantae</taxon>
        <taxon>Streptophyta</taxon>
        <taxon>Embryophyta</taxon>
        <taxon>Tracheophyta</taxon>
        <taxon>Spermatophyta</taxon>
        <taxon>Magnoliopsida</taxon>
        <taxon>eudicotyledons</taxon>
        <taxon>Gunneridae</taxon>
        <taxon>Pentapetalae</taxon>
        <taxon>rosids</taxon>
        <taxon>malvids</taxon>
        <taxon>Sapindales</taxon>
        <taxon>Sapindaceae</taxon>
        <taxon>Xanthoceroideae</taxon>
        <taxon>Xanthoceras</taxon>
    </lineage>
</organism>
<dbReference type="EMBL" id="JAFEMO010000003">
    <property type="protein sequence ID" value="KAH7573827.1"/>
    <property type="molecule type" value="Genomic_DNA"/>
</dbReference>
<evidence type="ECO:0000313" key="2">
    <source>
        <dbReference type="Proteomes" id="UP000827721"/>
    </source>
</evidence>
<comment type="caution">
    <text evidence="1">The sequence shown here is derived from an EMBL/GenBank/DDBJ whole genome shotgun (WGS) entry which is preliminary data.</text>
</comment>
<keyword evidence="2" id="KW-1185">Reference proteome</keyword>
<accession>A0ABQ8IB20</accession>
<protein>
    <submittedName>
        <fullName evidence="1">Uncharacterized protein</fullName>
    </submittedName>
</protein>